<proteinExistence type="predicted"/>
<dbReference type="InterPro" id="IPR022698">
    <property type="entry name" value="OrsD"/>
</dbReference>
<name>A0AA39ZPC3_9PEZI</name>
<keyword evidence="3" id="KW-1185">Reference proteome</keyword>
<gene>
    <name evidence="2" type="ORF">B0T26DRAFT_652963</name>
    <name evidence="1" type="ORF">B0T26DRAFT_763695</name>
</gene>
<protein>
    <submittedName>
        <fullName evidence="1">Uncharacterized protein</fullName>
    </submittedName>
</protein>
<reference evidence="1" key="1">
    <citation type="submission" date="2023-06" db="EMBL/GenBank/DDBJ databases">
        <title>Genome-scale phylogeny and comparative genomics of the fungal order Sordariales.</title>
        <authorList>
            <consortium name="Lawrence Berkeley National Laboratory"/>
            <person name="Hensen N."/>
            <person name="Bonometti L."/>
            <person name="Westerberg I."/>
            <person name="Brannstrom I.O."/>
            <person name="Guillou S."/>
            <person name="Cros-Aarteil S."/>
            <person name="Calhoun S."/>
            <person name="Haridas S."/>
            <person name="Kuo A."/>
            <person name="Mondo S."/>
            <person name="Pangilinan J."/>
            <person name="Riley R."/>
            <person name="LaButti K."/>
            <person name="Andreopoulos B."/>
            <person name="Lipzen A."/>
            <person name="Chen C."/>
            <person name="Yanf M."/>
            <person name="Daum C."/>
            <person name="Ng V."/>
            <person name="Clum A."/>
            <person name="Steindorff A."/>
            <person name="Ohm R."/>
            <person name="Martin F."/>
            <person name="Silar P."/>
            <person name="Natvig D."/>
            <person name="Lalanne C."/>
            <person name="Gautier V."/>
            <person name="Ament-velasquez S.L."/>
            <person name="Kruys A."/>
            <person name="Hutchinson M.I."/>
            <person name="Powell A.J."/>
            <person name="Barry K."/>
            <person name="Miller A.N."/>
            <person name="Grigoriev I.V."/>
            <person name="Debuchy R."/>
            <person name="Gladieux P."/>
            <person name="Thoren M.H."/>
            <person name="Johannesson H."/>
        </authorList>
    </citation>
    <scope>NUCLEOTIDE SEQUENCE</scope>
    <source>
        <strain evidence="1">SMH2392-1A</strain>
    </source>
</reference>
<dbReference type="GeneID" id="85321681"/>
<dbReference type="AlphaFoldDB" id="A0AA39ZPC3"/>
<comment type="caution">
    <text evidence="1">The sequence shown here is derived from an EMBL/GenBank/DDBJ whole genome shotgun (WGS) entry which is preliminary data.</text>
</comment>
<sequence length="166" mass="18780">MDPCKVLQPHGVLICKSCRYACLIQEVTNHLRTKHRHLSAQQRATIQKAVGRLPSLFHNQDSLNFFTLPACPVPAILDLAGPHFDGLKCDRCQYIARQDRLTQEHCRIAHDWVNPRKPGRTTREIPAFSNPWRSGVPCQRFFSSRRASGWFEVIIPDASLPGSPGT</sequence>
<evidence type="ECO:0000313" key="1">
    <source>
        <dbReference type="EMBL" id="KAK0701093.1"/>
    </source>
</evidence>
<evidence type="ECO:0000313" key="3">
    <source>
        <dbReference type="Proteomes" id="UP001172101"/>
    </source>
</evidence>
<accession>A0AA39ZPC3</accession>
<dbReference type="RefSeq" id="XP_060293657.1">
    <property type="nucleotide sequence ID" value="XM_060438411.1"/>
</dbReference>
<dbReference type="Proteomes" id="UP001172101">
    <property type="component" value="Unassembled WGS sequence"/>
</dbReference>
<dbReference type="Pfam" id="PF12013">
    <property type="entry name" value="OrsD"/>
    <property type="match status" value="1"/>
</dbReference>
<dbReference type="EMBL" id="JAUIRO010000006">
    <property type="protein sequence ID" value="KAK0710353.1"/>
    <property type="molecule type" value="Genomic_DNA"/>
</dbReference>
<organism evidence="1 3">
    <name type="scientific">Lasiosphaeria miniovina</name>
    <dbReference type="NCBI Taxonomy" id="1954250"/>
    <lineage>
        <taxon>Eukaryota</taxon>
        <taxon>Fungi</taxon>
        <taxon>Dikarya</taxon>
        <taxon>Ascomycota</taxon>
        <taxon>Pezizomycotina</taxon>
        <taxon>Sordariomycetes</taxon>
        <taxon>Sordariomycetidae</taxon>
        <taxon>Sordariales</taxon>
        <taxon>Lasiosphaeriaceae</taxon>
        <taxon>Lasiosphaeria</taxon>
    </lineage>
</organism>
<evidence type="ECO:0000313" key="2">
    <source>
        <dbReference type="EMBL" id="KAK0710353.1"/>
    </source>
</evidence>
<dbReference type="EMBL" id="JAUIRO010000010">
    <property type="protein sequence ID" value="KAK0701093.1"/>
    <property type="molecule type" value="Genomic_DNA"/>
</dbReference>